<protein>
    <submittedName>
        <fullName evidence="3">Uncharacterized protein</fullName>
    </submittedName>
</protein>
<keyword evidence="2" id="KW-0732">Signal</keyword>
<dbReference type="Proteomes" id="UP001234989">
    <property type="component" value="Chromosome 7"/>
</dbReference>
<reference evidence="3" key="1">
    <citation type="submission" date="2023-08" db="EMBL/GenBank/DDBJ databases">
        <title>A de novo genome assembly of Solanum verrucosum Schlechtendal, a Mexican diploid species geographically isolated from the other diploid A-genome species in potato relatives.</title>
        <authorList>
            <person name="Hosaka K."/>
        </authorList>
    </citation>
    <scope>NUCLEOTIDE SEQUENCE</scope>
    <source>
        <tissue evidence="3">Young leaves</tissue>
    </source>
</reference>
<dbReference type="AlphaFoldDB" id="A0AAF0RAH1"/>
<feature type="signal peptide" evidence="2">
    <location>
        <begin position="1"/>
        <end position="25"/>
    </location>
</feature>
<organism evidence="3 4">
    <name type="scientific">Solanum verrucosum</name>
    <dbReference type="NCBI Taxonomy" id="315347"/>
    <lineage>
        <taxon>Eukaryota</taxon>
        <taxon>Viridiplantae</taxon>
        <taxon>Streptophyta</taxon>
        <taxon>Embryophyta</taxon>
        <taxon>Tracheophyta</taxon>
        <taxon>Spermatophyta</taxon>
        <taxon>Magnoliopsida</taxon>
        <taxon>eudicotyledons</taxon>
        <taxon>Gunneridae</taxon>
        <taxon>Pentapetalae</taxon>
        <taxon>asterids</taxon>
        <taxon>lamiids</taxon>
        <taxon>Solanales</taxon>
        <taxon>Solanaceae</taxon>
        <taxon>Solanoideae</taxon>
        <taxon>Solaneae</taxon>
        <taxon>Solanum</taxon>
    </lineage>
</organism>
<feature type="transmembrane region" description="Helical" evidence="1">
    <location>
        <begin position="92"/>
        <end position="115"/>
    </location>
</feature>
<accession>A0AAF0RAH1</accession>
<feature type="chain" id="PRO_5042175497" evidence="2">
    <location>
        <begin position="26"/>
        <end position="163"/>
    </location>
</feature>
<evidence type="ECO:0000256" key="2">
    <source>
        <dbReference type="SAM" id="SignalP"/>
    </source>
</evidence>
<keyword evidence="1" id="KW-0812">Transmembrane</keyword>
<proteinExistence type="predicted"/>
<keyword evidence="4" id="KW-1185">Reference proteome</keyword>
<evidence type="ECO:0000313" key="4">
    <source>
        <dbReference type="Proteomes" id="UP001234989"/>
    </source>
</evidence>
<dbReference type="EMBL" id="CP133618">
    <property type="protein sequence ID" value="WMV36752.1"/>
    <property type="molecule type" value="Genomic_DNA"/>
</dbReference>
<sequence length="163" mass="18660">MHDKLQALVAIIALVPVLKFRLSETKRPVAVHLTSRHKKSKEEDIAICECKYDANIREASISTPFKAIKKSCHFCDVTRARRFYTLNYGSGFVVNFGIQNILLVALLCFLFFLIISQPEWRVKWPELVFSQIAFVICEVIENNPQVDDRDMPFIVGVEQVQGS</sequence>
<name>A0AAF0RAH1_SOLVR</name>
<evidence type="ECO:0000313" key="3">
    <source>
        <dbReference type="EMBL" id="WMV36752.1"/>
    </source>
</evidence>
<evidence type="ECO:0000256" key="1">
    <source>
        <dbReference type="SAM" id="Phobius"/>
    </source>
</evidence>
<keyword evidence="1" id="KW-1133">Transmembrane helix</keyword>
<gene>
    <name evidence="3" type="ORF">MTR67_030137</name>
</gene>
<keyword evidence="1" id="KW-0472">Membrane</keyword>